<accession>A0A9P6XPP0</accession>
<dbReference type="AlphaFoldDB" id="A0A9P6XPP0"/>
<sequence length="112" mass="12496">MPILFVYAPAVCDNAARAAADNEPRLAGRARHSGMYTPEFALDSAQVYTTRPNESTRILHCFARGCAADSSISVLRAKCQWKESLYPEMRHVPWRGYQGDRAVGQEKQSSHP</sequence>
<dbReference type="Proteomes" id="UP000740926">
    <property type="component" value="Unassembled WGS sequence"/>
</dbReference>
<comment type="caution">
    <text evidence="1">The sequence shown here is derived from an EMBL/GenBank/DDBJ whole genome shotgun (WGS) entry which is preliminary data.</text>
</comment>
<organism evidence="1 2">
    <name type="scientific">Rhizopus delemar</name>
    <dbReference type="NCBI Taxonomy" id="936053"/>
    <lineage>
        <taxon>Eukaryota</taxon>
        <taxon>Fungi</taxon>
        <taxon>Fungi incertae sedis</taxon>
        <taxon>Mucoromycota</taxon>
        <taxon>Mucoromycotina</taxon>
        <taxon>Mucoromycetes</taxon>
        <taxon>Mucorales</taxon>
        <taxon>Mucorineae</taxon>
        <taxon>Rhizopodaceae</taxon>
        <taxon>Rhizopus</taxon>
    </lineage>
</organism>
<evidence type="ECO:0000313" key="2">
    <source>
        <dbReference type="Proteomes" id="UP000740926"/>
    </source>
</evidence>
<reference evidence="1 2" key="1">
    <citation type="journal article" date="2020" name="Microb. Genom.">
        <title>Genetic diversity of clinical and environmental Mucorales isolates obtained from an investigation of mucormycosis cases among solid organ transplant recipients.</title>
        <authorList>
            <person name="Nguyen M.H."/>
            <person name="Kaul D."/>
            <person name="Muto C."/>
            <person name="Cheng S.J."/>
            <person name="Richter R.A."/>
            <person name="Bruno V.M."/>
            <person name="Liu G."/>
            <person name="Beyhan S."/>
            <person name="Sundermann A.J."/>
            <person name="Mounaud S."/>
            <person name="Pasculle A.W."/>
            <person name="Nierman W.C."/>
            <person name="Driscoll E."/>
            <person name="Cumbie R."/>
            <person name="Clancy C.J."/>
            <person name="Dupont C.L."/>
        </authorList>
    </citation>
    <scope>NUCLEOTIDE SEQUENCE [LARGE SCALE GENOMIC DNA]</scope>
    <source>
        <strain evidence="1 2">GL24</strain>
    </source>
</reference>
<name>A0A9P6XPP0_9FUNG</name>
<proteinExistence type="predicted"/>
<protein>
    <submittedName>
        <fullName evidence="1">Uncharacterized protein</fullName>
    </submittedName>
</protein>
<gene>
    <name evidence="1" type="ORF">G6F50_017942</name>
</gene>
<dbReference type="EMBL" id="JAANIU010014864">
    <property type="protein sequence ID" value="KAG1529524.1"/>
    <property type="molecule type" value="Genomic_DNA"/>
</dbReference>
<keyword evidence="2" id="KW-1185">Reference proteome</keyword>
<evidence type="ECO:0000313" key="1">
    <source>
        <dbReference type="EMBL" id="KAG1529524.1"/>
    </source>
</evidence>